<dbReference type="HOGENOM" id="CLU_019366_1_0_1"/>
<organism evidence="2 3">
    <name type="scientific">Paxillus involutus ATCC 200175</name>
    <dbReference type="NCBI Taxonomy" id="664439"/>
    <lineage>
        <taxon>Eukaryota</taxon>
        <taxon>Fungi</taxon>
        <taxon>Dikarya</taxon>
        <taxon>Basidiomycota</taxon>
        <taxon>Agaricomycotina</taxon>
        <taxon>Agaricomycetes</taxon>
        <taxon>Agaricomycetidae</taxon>
        <taxon>Boletales</taxon>
        <taxon>Paxilineae</taxon>
        <taxon>Paxillaceae</taxon>
        <taxon>Paxillus</taxon>
    </lineage>
</organism>
<sequence length="445" mass="50953">MTPSNLGFLPIPLEITEQALTLCHPRDVASFSQTCRQARLLVYNNTDRYLWRRLFLLYPFDDPRKTQHGFCEHTDFDWMTELQQRIRAESIARSARSTPEELLAALHVFLGVVRSAPPVTRGCERVPSSSLLWVVDVLESTNMLQRPSFSQRPTCQTLARLRSYLALTLDDYDDVDEEGKQRMKALRARSRSQVYDLSNYNRDNDWGHLIPKTGEADWFHIECVVNVLSCNIAELEGRFMDIRPPCGLGATRAYSAPHATTRPPYDWAGVEGNWRRFVSFLDYRDFFEFNFPSRSNRMLFFEETSILEATRLIELELHLISPHAVPNYYDLDRFPDSEDPQYPTLYFSGPSRGVPGNEAMVVGSVYMADDGVVHWRFDLGLTGKRKASVDEAHMQWKSEGLQIGGIASATGVVGTWIGAHHELGDPVGPFWLWKVPDDHPRDIYV</sequence>
<dbReference type="EMBL" id="KN820923">
    <property type="protein sequence ID" value="KIJ05513.1"/>
    <property type="molecule type" value="Genomic_DNA"/>
</dbReference>
<reference evidence="2 3" key="1">
    <citation type="submission" date="2014-06" db="EMBL/GenBank/DDBJ databases">
        <authorList>
            <consortium name="DOE Joint Genome Institute"/>
            <person name="Kuo A."/>
            <person name="Kohler A."/>
            <person name="Nagy L.G."/>
            <person name="Floudas D."/>
            <person name="Copeland A."/>
            <person name="Barry K.W."/>
            <person name="Cichocki N."/>
            <person name="Veneault-Fourrey C."/>
            <person name="LaButti K."/>
            <person name="Lindquist E.A."/>
            <person name="Lipzen A."/>
            <person name="Lundell T."/>
            <person name="Morin E."/>
            <person name="Murat C."/>
            <person name="Sun H."/>
            <person name="Tunlid A."/>
            <person name="Henrissat B."/>
            <person name="Grigoriev I.V."/>
            <person name="Hibbett D.S."/>
            <person name="Martin F."/>
            <person name="Nordberg H.P."/>
            <person name="Cantor M.N."/>
            <person name="Hua S.X."/>
        </authorList>
    </citation>
    <scope>NUCLEOTIDE SEQUENCE [LARGE SCALE GENOMIC DNA]</scope>
    <source>
        <strain evidence="2 3">ATCC 200175</strain>
    </source>
</reference>
<keyword evidence="3" id="KW-1185">Reference proteome</keyword>
<dbReference type="InterPro" id="IPR001810">
    <property type="entry name" value="F-box_dom"/>
</dbReference>
<evidence type="ECO:0000313" key="2">
    <source>
        <dbReference type="EMBL" id="KIJ05513.1"/>
    </source>
</evidence>
<proteinExistence type="predicted"/>
<gene>
    <name evidence="2" type="ORF">PAXINDRAFT_182901</name>
</gene>
<dbReference type="InterPro" id="IPR036047">
    <property type="entry name" value="F-box-like_dom_sf"/>
</dbReference>
<evidence type="ECO:0000259" key="1">
    <source>
        <dbReference type="PROSITE" id="PS50181"/>
    </source>
</evidence>
<dbReference type="SUPFAM" id="SSF81383">
    <property type="entry name" value="F-box domain"/>
    <property type="match status" value="1"/>
</dbReference>
<dbReference type="AlphaFoldDB" id="A0A0C9T1U3"/>
<protein>
    <recommendedName>
        <fullName evidence="1">F-box domain-containing protein</fullName>
    </recommendedName>
</protein>
<dbReference type="PROSITE" id="PS50181">
    <property type="entry name" value="FBOX"/>
    <property type="match status" value="1"/>
</dbReference>
<reference evidence="3" key="2">
    <citation type="submission" date="2015-01" db="EMBL/GenBank/DDBJ databases">
        <title>Evolutionary Origins and Diversification of the Mycorrhizal Mutualists.</title>
        <authorList>
            <consortium name="DOE Joint Genome Institute"/>
            <consortium name="Mycorrhizal Genomics Consortium"/>
            <person name="Kohler A."/>
            <person name="Kuo A."/>
            <person name="Nagy L.G."/>
            <person name="Floudas D."/>
            <person name="Copeland A."/>
            <person name="Barry K.W."/>
            <person name="Cichocki N."/>
            <person name="Veneault-Fourrey C."/>
            <person name="LaButti K."/>
            <person name="Lindquist E.A."/>
            <person name="Lipzen A."/>
            <person name="Lundell T."/>
            <person name="Morin E."/>
            <person name="Murat C."/>
            <person name="Riley R."/>
            <person name="Ohm R."/>
            <person name="Sun H."/>
            <person name="Tunlid A."/>
            <person name="Henrissat B."/>
            <person name="Grigoriev I.V."/>
            <person name="Hibbett D.S."/>
            <person name="Martin F."/>
        </authorList>
    </citation>
    <scope>NUCLEOTIDE SEQUENCE [LARGE SCALE GENOMIC DNA]</scope>
    <source>
        <strain evidence="3">ATCC 200175</strain>
    </source>
</reference>
<accession>A0A0C9T1U3</accession>
<dbReference type="OrthoDB" id="3226064at2759"/>
<dbReference type="Proteomes" id="UP000053647">
    <property type="component" value="Unassembled WGS sequence"/>
</dbReference>
<evidence type="ECO:0000313" key="3">
    <source>
        <dbReference type="Proteomes" id="UP000053647"/>
    </source>
</evidence>
<name>A0A0C9T1U3_PAXIN</name>
<feature type="domain" description="F-box" evidence="1">
    <location>
        <begin position="5"/>
        <end position="54"/>
    </location>
</feature>